<evidence type="ECO:0000313" key="2">
    <source>
        <dbReference type="EMBL" id="CAB4173404.1"/>
    </source>
</evidence>
<organism evidence="2">
    <name type="scientific">uncultured Caudovirales phage</name>
    <dbReference type="NCBI Taxonomy" id="2100421"/>
    <lineage>
        <taxon>Viruses</taxon>
        <taxon>Duplodnaviria</taxon>
        <taxon>Heunggongvirae</taxon>
        <taxon>Uroviricota</taxon>
        <taxon>Caudoviricetes</taxon>
        <taxon>Peduoviridae</taxon>
        <taxon>Maltschvirus</taxon>
        <taxon>Maltschvirus maltsch</taxon>
    </lineage>
</organism>
<gene>
    <name evidence="3" type="ORF">UFOVP1023_50</name>
    <name evidence="4" type="ORF">UFOVP1383_27</name>
    <name evidence="5" type="ORF">UFOVP1477_21</name>
    <name evidence="1" type="ORF">UFOVP848_14</name>
    <name evidence="2" type="ORF">UFOVP945_51</name>
</gene>
<dbReference type="EMBL" id="LR797436">
    <property type="protein sequence ID" value="CAB4215895.1"/>
    <property type="molecule type" value="Genomic_DNA"/>
</dbReference>
<evidence type="ECO:0000313" key="5">
    <source>
        <dbReference type="EMBL" id="CAB4215895.1"/>
    </source>
</evidence>
<protein>
    <submittedName>
        <fullName evidence="2">Uncharacterized protein</fullName>
    </submittedName>
</protein>
<accession>A0A6J5Q1E6</accession>
<dbReference type="EMBL" id="LR797339">
    <property type="protein sequence ID" value="CAB4204064.1"/>
    <property type="molecule type" value="Genomic_DNA"/>
</dbReference>
<evidence type="ECO:0000313" key="4">
    <source>
        <dbReference type="EMBL" id="CAB4204064.1"/>
    </source>
</evidence>
<evidence type="ECO:0000313" key="1">
    <source>
        <dbReference type="EMBL" id="CAB4166856.1"/>
    </source>
</evidence>
<dbReference type="EMBL" id="LR796982">
    <property type="protein sequence ID" value="CAB4179687.1"/>
    <property type="molecule type" value="Genomic_DNA"/>
</dbReference>
<dbReference type="EMBL" id="LR796797">
    <property type="protein sequence ID" value="CAB4166856.1"/>
    <property type="molecule type" value="Genomic_DNA"/>
</dbReference>
<dbReference type="EMBL" id="LR796892">
    <property type="protein sequence ID" value="CAB4173404.1"/>
    <property type="molecule type" value="Genomic_DNA"/>
</dbReference>
<evidence type="ECO:0000313" key="3">
    <source>
        <dbReference type="EMBL" id="CAB4179687.1"/>
    </source>
</evidence>
<proteinExistence type="predicted"/>
<name>A0A6J5Q1E6_9CAUD</name>
<sequence length="150" mass="15585">MSKHARPVTSFPAIGKKTITRTVVLTNAQIKALRATPIALVPASGAGRAIIVEAVDLILDAATAAYTETADNLAVEYSGGTDILTIETTGLVDQASAELRTVAPAEALSEPVANEGVQLFNTGDGEFGGGNAANKLTVRIRYRVEKSTFA</sequence>
<reference evidence="2" key="1">
    <citation type="submission" date="2020-05" db="EMBL/GenBank/DDBJ databases">
        <authorList>
            <person name="Chiriac C."/>
            <person name="Salcher M."/>
            <person name="Ghai R."/>
            <person name="Kavagutti S V."/>
        </authorList>
    </citation>
    <scope>NUCLEOTIDE SEQUENCE</scope>
</reference>